<evidence type="ECO:0000313" key="1">
    <source>
        <dbReference type="EMBL" id="KAF5586243.1"/>
    </source>
</evidence>
<dbReference type="Proteomes" id="UP000546213">
    <property type="component" value="Unassembled WGS sequence"/>
</dbReference>
<proteinExistence type="predicted"/>
<organism evidence="1 2">
    <name type="scientific">Fusarium pseudocircinatum</name>
    <dbReference type="NCBI Taxonomy" id="56676"/>
    <lineage>
        <taxon>Eukaryota</taxon>
        <taxon>Fungi</taxon>
        <taxon>Dikarya</taxon>
        <taxon>Ascomycota</taxon>
        <taxon>Pezizomycotina</taxon>
        <taxon>Sordariomycetes</taxon>
        <taxon>Hypocreomycetidae</taxon>
        <taxon>Hypocreales</taxon>
        <taxon>Nectriaceae</taxon>
        <taxon>Fusarium</taxon>
        <taxon>Fusarium fujikuroi species complex</taxon>
    </lineage>
</organism>
<protein>
    <submittedName>
        <fullName evidence="1">Actin-like ATPase domain-containing protein</fullName>
    </submittedName>
</protein>
<comment type="caution">
    <text evidence="1">The sequence shown here is derived from an EMBL/GenBank/DDBJ whole genome shotgun (WGS) entry which is preliminary data.</text>
</comment>
<dbReference type="EMBL" id="JAAOAS010000197">
    <property type="protein sequence ID" value="KAF5586243.1"/>
    <property type="molecule type" value="Genomic_DNA"/>
</dbReference>
<accession>A0A8H5L792</accession>
<dbReference type="OrthoDB" id="2394218at2759"/>
<dbReference type="Gene3D" id="3.30.420.40">
    <property type="match status" value="2"/>
</dbReference>
<reference evidence="1 2" key="1">
    <citation type="submission" date="2020-05" db="EMBL/GenBank/DDBJ databases">
        <title>Identification and distribution of gene clusters putatively required for synthesis of sphingolipid metabolism inhibitors in phylogenetically diverse species of the filamentous fungus Fusarium.</title>
        <authorList>
            <person name="Kim H.-S."/>
            <person name="Busman M."/>
            <person name="Brown D.W."/>
            <person name="Divon H."/>
            <person name="Uhlig S."/>
            <person name="Proctor R.H."/>
        </authorList>
    </citation>
    <scope>NUCLEOTIDE SEQUENCE [LARGE SCALE GENOMIC DNA]</scope>
    <source>
        <strain evidence="1 2">NRRL 36939</strain>
    </source>
</reference>
<gene>
    <name evidence="1" type="ORF">FPCIR_7988</name>
</gene>
<dbReference type="InterPro" id="IPR043129">
    <property type="entry name" value="ATPase_NBD"/>
</dbReference>
<dbReference type="CDD" id="cd10170">
    <property type="entry name" value="ASKHA_NBD_HSP70"/>
    <property type="match status" value="1"/>
</dbReference>
<keyword evidence="2" id="KW-1185">Reference proteome</keyword>
<evidence type="ECO:0000313" key="2">
    <source>
        <dbReference type="Proteomes" id="UP000546213"/>
    </source>
</evidence>
<dbReference type="PANTHER" id="PTHR14187">
    <property type="entry name" value="ALPHA KINASE/ELONGATION FACTOR 2 KINASE"/>
    <property type="match status" value="1"/>
</dbReference>
<sequence length="481" mass="54066">MSNLSLDIVIGIDFGIIGTAVAYADPSENKVHHVTNWPEGFKNYNKVPSMVAFERRNLEAWGFGVMNLEPQSITNLNSYKLFKPLFNSPNSPDATEAKLCVCTFLEALHKHLQQELKGMLPEQTWDESKVKFLFSYPTTWDQETKERFSTTIEEAGYKKWGDQASLLSLDEVEASTLHYFNGASEHTLPKPDDYILVADIGGGTSDVSINKVVDLTGREAKLLPMVSDEGRYIGSTQIDDQFKDKLRPILLGSYRERLRDGIGDQQLDAVAESYVDAAVLHLEYNYGQVEGRLQRPTFPLMFPDPFPIEGKATTPIQEAIHREDFFENAFNEQCSKIWNQCKLQMEELEKMGNVSPGQVVKHVVLAGGLGSSRYIMAKLSLEFAKYAETRKASPPNVVQIRDAEIAVCQGLVHGELRNLHGDSIWVYPAVASYGIQKGGNKNDIKWFLKHGDELKVPYDITIERHVDIAQAKTLTCNLSRL</sequence>
<dbReference type="Gene3D" id="3.90.640.10">
    <property type="entry name" value="Actin, Chain A, domain 4"/>
    <property type="match status" value="1"/>
</dbReference>
<name>A0A8H5L792_9HYPO</name>
<dbReference type="SUPFAM" id="SSF53067">
    <property type="entry name" value="Actin-like ATPase domain"/>
    <property type="match status" value="2"/>
</dbReference>
<dbReference type="PANTHER" id="PTHR14187:SF5">
    <property type="entry name" value="HEAT SHOCK 70 KDA PROTEIN 12A"/>
    <property type="match status" value="1"/>
</dbReference>
<dbReference type="AlphaFoldDB" id="A0A8H5L792"/>